<feature type="non-terminal residue" evidence="14">
    <location>
        <position position="1"/>
    </location>
</feature>
<dbReference type="SUPFAM" id="SSF57424">
    <property type="entry name" value="LDL receptor-like module"/>
    <property type="match status" value="1"/>
</dbReference>
<dbReference type="CDD" id="cd00112">
    <property type="entry name" value="LDLa"/>
    <property type="match status" value="2"/>
</dbReference>
<proteinExistence type="inferred from homology"/>
<dbReference type="Gene3D" id="4.10.400.10">
    <property type="entry name" value="Low-density Lipoprotein Receptor"/>
    <property type="match status" value="3"/>
</dbReference>
<dbReference type="PROSITE" id="PS01180">
    <property type="entry name" value="CUB"/>
    <property type="match status" value="1"/>
</dbReference>
<sequence>VSLSFSQFSVQCEKEWVSVSSETESSPLLCGNKLPRPLHLHGGNINVTYHFVPHRNPPSGFRLSYIKVSVPTLCCSCLCRWSTAPVHRGWCPPGFVGLSQSRAFQEQGMASCCPVKQLMSSISSAQIPPVQLPSTGLQSAPISSAQIPPVQLPSTGLQSAPISSAQIPPVQLPSTGLQSAPISSSQIPPVQLPSAQLSSVLLSSACILSLSSLVWSVVSRAVCVGSREICGLLCNLCQLTGDLWSLVRSEANHKLVSVESRTGLLSLTYQVAQDSEGAGFNATYRISGYCLPWEGVCGGARGGCFTPEQRCDGRWDCPDTGRDEEGCWGCPPGQFACGTGGGGGGPVSRTLHRVCFSAAERCNYQLYCPDGADERDCAACQPGTFHCDSDRCVFETWLCDGQVDCKDGTDEMNCTFNPPRKVITAAAVGSLVCGLLLVIAMGCTCKLYSLRSREYSLFAPITRQEAELIQQQAPPSYGQLIAQGVIPPVEDFPTENPNEVSPANLVTLITSFSSMCSVNVLECPVSVSV</sequence>
<feature type="domain" description="CUB" evidence="13">
    <location>
        <begin position="1"/>
        <end position="68"/>
    </location>
</feature>
<keyword evidence="5" id="KW-0677">Repeat</keyword>
<evidence type="ECO:0000256" key="2">
    <source>
        <dbReference type="ARBA" id="ARBA00009939"/>
    </source>
</evidence>
<feature type="disulfide bond" evidence="11">
    <location>
        <begin position="380"/>
        <end position="392"/>
    </location>
</feature>
<comment type="caution">
    <text evidence="14">The sequence shown here is derived from an EMBL/GenBank/DDBJ whole genome shotgun (WGS) entry which is preliminary data.</text>
</comment>
<feature type="transmembrane region" description="Helical" evidence="12">
    <location>
        <begin position="422"/>
        <end position="443"/>
    </location>
</feature>
<evidence type="ECO:0000256" key="7">
    <source>
        <dbReference type="ARBA" id="ARBA00023136"/>
    </source>
</evidence>
<dbReference type="SUPFAM" id="SSF49854">
    <property type="entry name" value="Spermadhesin, CUB domain"/>
    <property type="match status" value="1"/>
</dbReference>
<keyword evidence="4 12" id="KW-0812">Transmembrane</keyword>
<dbReference type="GO" id="GO:0005041">
    <property type="term" value="F:low-density lipoprotein particle receptor activity"/>
    <property type="evidence" value="ECO:0007669"/>
    <property type="project" value="TreeGrafter"/>
</dbReference>
<keyword evidence="9" id="KW-0168">Coated pit</keyword>
<dbReference type="GO" id="GO:0006897">
    <property type="term" value="P:endocytosis"/>
    <property type="evidence" value="ECO:0007669"/>
    <property type="project" value="UniProtKB-KW"/>
</dbReference>
<dbReference type="Pfam" id="PF00057">
    <property type="entry name" value="Ldl_recept_a"/>
    <property type="match status" value="1"/>
</dbReference>
<reference evidence="14" key="1">
    <citation type="journal article" date="2021" name="Cell">
        <title>Tracing the genetic footprints of vertebrate landing in non-teleost ray-finned fishes.</title>
        <authorList>
            <person name="Bi X."/>
            <person name="Wang K."/>
            <person name="Yang L."/>
            <person name="Pan H."/>
            <person name="Jiang H."/>
            <person name="Wei Q."/>
            <person name="Fang M."/>
            <person name="Yu H."/>
            <person name="Zhu C."/>
            <person name="Cai Y."/>
            <person name="He Y."/>
            <person name="Gan X."/>
            <person name="Zeng H."/>
            <person name="Yu D."/>
            <person name="Zhu Y."/>
            <person name="Jiang H."/>
            <person name="Qiu Q."/>
            <person name="Yang H."/>
            <person name="Zhang Y.E."/>
            <person name="Wang W."/>
            <person name="Zhu M."/>
            <person name="He S."/>
            <person name="Zhang G."/>
        </authorList>
    </citation>
    <scope>NUCLEOTIDE SEQUENCE</scope>
    <source>
        <strain evidence="14">Allg_001</strain>
    </source>
</reference>
<evidence type="ECO:0000256" key="9">
    <source>
        <dbReference type="ARBA" id="ARBA00023176"/>
    </source>
</evidence>
<evidence type="ECO:0000256" key="8">
    <source>
        <dbReference type="ARBA" id="ARBA00023157"/>
    </source>
</evidence>
<dbReference type="AlphaFoldDB" id="A0A8J7TJL6"/>
<dbReference type="Proteomes" id="UP000736164">
    <property type="component" value="Unassembled WGS sequence"/>
</dbReference>
<evidence type="ECO:0000256" key="10">
    <source>
        <dbReference type="ARBA" id="ARBA00037878"/>
    </source>
</evidence>
<evidence type="ECO:0000256" key="5">
    <source>
        <dbReference type="ARBA" id="ARBA00022737"/>
    </source>
</evidence>
<feature type="disulfide bond" evidence="11">
    <location>
        <begin position="399"/>
        <end position="414"/>
    </location>
</feature>
<dbReference type="PROSITE" id="PS50068">
    <property type="entry name" value="LDLRA_2"/>
    <property type="match status" value="2"/>
</dbReference>
<evidence type="ECO:0000256" key="11">
    <source>
        <dbReference type="PROSITE-ProRule" id="PRU00124"/>
    </source>
</evidence>
<comment type="similarity">
    <text evidence="2">Belongs to the LDLR family.</text>
</comment>
<dbReference type="InterPro" id="IPR002172">
    <property type="entry name" value="LDrepeatLR_classA_rpt"/>
</dbReference>
<dbReference type="InterPro" id="IPR036055">
    <property type="entry name" value="LDL_receptor-like_sf"/>
</dbReference>
<name>A0A8J7TJL6_ATRSP</name>
<feature type="disulfide bond" evidence="11">
    <location>
        <begin position="362"/>
        <end position="377"/>
    </location>
</feature>
<dbReference type="Gene3D" id="2.60.120.290">
    <property type="entry name" value="Spermadhesin, CUB domain"/>
    <property type="match status" value="1"/>
</dbReference>
<evidence type="ECO:0000313" key="15">
    <source>
        <dbReference type="Proteomes" id="UP000736164"/>
    </source>
</evidence>
<dbReference type="GO" id="GO:0005905">
    <property type="term" value="C:clathrin-coated pit"/>
    <property type="evidence" value="ECO:0007669"/>
    <property type="project" value="UniProtKB-KW"/>
</dbReference>
<evidence type="ECO:0000256" key="1">
    <source>
        <dbReference type="ARBA" id="ARBA00004167"/>
    </source>
</evidence>
<dbReference type="PRINTS" id="PR00261">
    <property type="entry name" value="LDLRECEPTOR"/>
</dbReference>
<dbReference type="PANTHER" id="PTHR24270">
    <property type="entry name" value="LOW-DENSITY LIPOPROTEIN RECEPTOR-RELATED"/>
    <property type="match status" value="1"/>
</dbReference>
<dbReference type="InterPro" id="IPR023415">
    <property type="entry name" value="LDLR_class-A_CS"/>
</dbReference>
<dbReference type="PANTHER" id="PTHR24270:SF17">
    <property type="entry name" value="LOW-DENSITY LIPOPROTEIN RECEPTOR-RELATED PROTEIN 10"/>
    <property type="match status" value="1"/>
</dbReference>
<keyword evidence="3" id="KW-0254">Endocytosis</keyword>
<feature type="disulfide bond" evidence="11">
    <location>
        <begin position="387"/>
        <end position="405"/>
    </location>
</feature>
<organism evidence="14 15">
    <name type="scientific">Atractosteus spatula</name>
    <name type="common">Alligator gar</name>
    <name type="synonym">Lepisosteus spatula</name>
    <dbReference type="NCBI Taxonomy" id="7917"/>
    <lineage>
        <taxon>Eukaryota</taxon>
        <taxon>Metazoa</taxon>
        <taxon>Chordata</taxon>
        <taxon>Craniata</taxon>
        <taxon>Vertebrata</taxon>
        <taxon>Euteleostomi</taxon>
        <taxon>Actinopterygii</taxon>
        <taxon>Neopterygii</taxon>
        <taxon>Holostei</taxon>
        <taxon>Semionotiformes</taxon>
        <taxon>Lepisosteidae</taxon>
        <taxon>Atractosteus</taxon>
    </lineage>
</organism>
<keyword evidence="7 12" id="KW-0472">Membrane</keyword>
<evidence type="ECO:0000256" key="6">
    <source>
        <dbReference type="ARBA" id="ARBA00022989"/>
    </source>
</evidence>
<dbReference type="InterPro" id="IPR050685">
    <property type="entry name" value="LDLR"/>
</dbReference>
<dbReference type="SMART" id="SM00192">
    <property type="entry name" value="LDLa"/>
    <property type="match status" value="3"/>
</dbReference>
<keyword evidence="6 12" id="KW-1133">Transmembrane helix</keyword>
<comment type="subcellular location">
    <subcellularLocation>
        <location evidence="10">Membrane</location>
        <location evidence="10">Coated pit</location>
    </subcellularLocation>
    <subcellularLocation>
        <location evidence="1">Membrane</location>
        <topology evidence="1">Single-pass membrane protein</topology>
    </subcellularLocation>
</comment>
<evidence type="ECO:0000256" key="12">
    <source>
        <dbReference type="SAM" id="Phobius"/>
    </source>
</evidence>
<dbReference type="GO" id="GO:0005886">
    <property type="term" value="C:plasma membrane"/>
    <property type="evidence" value="ECO:0007669"/>
    <property type="project" value="TreeGrafter"/>
</dbReference>
<gene>
    <name evidence="14" type="primary">Lrp10</name>
    <name evidence="14" type="ORF">GTO95_0004557</name>
</gene>
<dbReference type="PROSITE" id="PS01209">
    <property type="entry name" value="LDLRA_1"/>
    <property type="match status" value="1"/>
</dbReference>
<evidence type="ECO:0000259" key="13">
    <source>
        <dbReference type="PROSITE" id="PS01180"/>
    </source>
</evidence>
<feature type="non-terminal residue" evidence="14">
    <location>
        <position position="529"/>
    </location>
</feature>
<comment type="caution">
    <text evidence="11">Lacks conserved residue(s) required for the propagation of feature annotation.</text>
</comment>
<dbReference type="InterPro" id="IPR035914">
    <property type="entry name" value="Sperma_CUB_dom_sf"/>
</dbReference>
<evidence type="ECO:0000256" key="3">
    <source>
        <dbReference type="ARBA" id="ARBA00022583"/>
    </source>
</evidence>
<evidence type="ECO:0000256" key="4">
    <source>
        <dbReference type="ARBA" id="ARBA00022692"/>
    </source>
</evidence>
<keyword evidence="8 11" id="KW-1015">Disulfide bond</keyword>
<accession>A0A8J7TJL6</accession>
<keyword evidence="15" id="KW-1185">Reference proteome</keyword>
<evidence type="ECO:0000313" key="14">
    <source>
        <dbReference type="EMBL" id="MBN3325713.1"/>
    </source>
</evidence>
<protein>
    <submittedName>
        <fullName evidence="14">LRP10 protein</fullName>
    </submittedName>
</protein>
<dbReference type="EMBL" id="JAAWVO010077208">
    <property type="protein sequence ID" value="MBN3325713.1"/>
    <property type="molecule type" value="Genomic_DNA"/>
</dbReference>
<dbReference type="InterPro" id="IPR000859">
    <property type="entry name" value="CUB_dom"/>
</dbReference>